<feature type="non-terminal residue" evidence="3">
    <location>
        <position position="2314"/>
    </location>
</feature>
<reference evidence="3" key="1">
    <citation type="submission" date="2022-10" db="EMBL/GenBank/DDBJ databases">
        <authorList>
            <person name="Chen Y."/>
            <person name="Dougan E. K."/>
            <person name="Chan C."/>
            <person name="Rhodes N."/>
            <person name="Thang M."/>
        </authorList>
    </citation>
    <scope>NUCLEOTIDE SEQUENCE</scope>
</reference>
<reference evidence="4 5" key="2">
    <citation type="submission" date="2024-05" db="EMBL/GenBank/DDBJ databases">
        <authorList>
            <person name="Chen Y."/>
            <person name="Shah S."/>
            <person name="Dougan E. K."/>
            <person name="Thang M."/>
            <person name="Chan C."/>
        </authorList>
    </citation>
    <scope>NUCLEOTIDE SEQUENCE [LARGE SCALE GENOMIC DNA]</scope>
</reference>
<evidence type="ECO:0000313" key="4">
    <source>
        <dbReference type="EMBL" id="CAL4807244.1"/>
    </source>
</evidence>
<feature type="region of interest" description="Disordered" evidence="1">
    <location>
        <begin position="534"/>
        <end position="557"/>
    </location>
</feature>
<feature type="compositionally biased region" description="Basic and acidic residues" evidence="1">
    <location>
        <begin position="1201"/>
        <end position="1220"/>
    </location>
</feature>
<feature type="domain" description="Integrase catalytic" evidence="2">
    <location>
        <begin position="1752"/>
        <end position="1934"/>
    </location>
</feature>
<sequence length="2314" mass="255548">ALELWLQKRSLAHFKLVAELVAGEFAPDIRTLLRVELCKKKMEQKAKEKAREASSNPASPASSGRRRRQSTEATRREDADDGEEVAAEVSPQAPSGEHSPGPGGFASPRSQEDDDLMDVSPSVELVTKTILSFIGRRKRWWIQLRELDTEMAISSQKRAELLLETSGLSRQEQLMVKTACPKPSFEGYSEILLEHHERIHLRDSRNLAPATRPFQSKGAGKNKGKGWYRSGYMVGDYEGHGDEAAGDENNYAWNEDYDEGAYVGYGDEPSTEDPDDCDWVSDEDLGIALTAMAACDMDETSTDGLEELGEACQHQLQAYDRKVRLASLKKNSRCLRCGGYGHWAGDPECKMPNKKPGPTPGQTPNPKVGYMALSDSSGEDDGGQLPCMVIGAGNSKKSCGYMGYKTPQSPAKAKARNPPKSPPATSDGSFTQVSSTASASRVPRMPVFRAKREDSMGDDSLPPGSDHVFTFGQHKGYTYHEVLMQYPGYYVWGRNEPGTSKILNQFLDWVDMYYDVDEGTHQVTVKAAPVEVAPRPAPVPGSRHKTAKKKPPNPPIEIPGHVCQNFIKQGTNAFVDQKTCRDCGKVVQTPKVHTYTQDPATCTHAVTDKRGSTKNTSRTFCLLCGTHVDEMPRDEGKRREALGKAVSQSTAPMVDLAEDLLKYDRLELLLGTEDSVAVIAQFQHDCEVELEHDPYMRASVMVDILRNSIEAVVEAREATFASYVALTPLEDELECSQLPIVDVLNDDHVWGVLDEGCNSTVCGHEWMESCRAKLKKMGFEVPMQSDEQKAFKGLAGNVRTKGRYRIPFVLEPEGGKKLPGVLETYVVGEPGDPTPLLLSQHAQAALGLVKDMATSTCTLGRNGPTLKLHRTKDSGLLCVCLSKGLTNMSFKETPTQIRELKTPESMAYVGSTPRTRVPAAQQVFVLETLELGDPHHDKSLRSHIGTHPDILAGLVRNDWSMQVMHALIRRIKRSVDEGKQVGVIAYCRRNRHRSVALGWLVSCALEYLEISCSLTHANAQVSWGEMSGNCRGRCDHCQHINADAKTEAEDHAGKLCDIARCDLTEKDMALLSDVCEVRGIGLAPVPKAAPTAPERRAPRPRAPPEPPDASWKTTSKDTTEEDITTKEDIATKKVKITNEKVKDPSAGRATDKGFDAKISELTSVVSQLVAERDQARSSAAASSYRRRSDSRDSRRRGRSRSPRESRGYGDAPWRREESYRRPRPRTPPRPTRSPTPLQRRRPPPRQMSVESVMAGWPSHLDLPAREDDGTSWNQRVDAHGLSVELLDAMWYAAAVDRQTGYKQKCLRWAGPYFPGSTAEERKVLNVEQNNMNSNVKITVLGLDYIGLCLQGIAEGDRGKSLRRSWASPAMRNNNWNVTVYDFIDRSWAVVGTYPVDTDLEYDHESTGRILIYAPPGGGDTPPPEEPNGSGDNGNDGNGGNGDENEEPHAPGEDQEEEKADEEEITEESTHLEFAGGVETMDTGEPMDVIEEVPTAHAAVTVPKEEVHENNPGQITPELKALGVGEGEAPEKVTLPQTFAKAMTPMHPSKFIDLNSDDDDPSGGTGSDTVATAVKLEVKTEPQPCALLGDRNDALFRLAVDWNGGQVSMTPRTFHDACGMQFHELLKGHSEKLYLDRYAQTCFVGEARDELSGSDDQMLDDPNKPLTSAEKEQLMLDQLAIPGAPLDEVQRRARWRALPTRTRIAIRRLHRQFGNPTPATLKNILKAGRASPELIEAARLVRCQACEDTTKPPRDHPVGSHFNFEFNSMLGFDVLEMRDHKGNKYSVMSMVDIATGFHMCEVVKEGGGQPTSEPCAKALMTKWIAWAGWPKACIMDRGLHNRGAVTKMLSSHGCNIEFAPLETPAAIGKVERHGGILKAMVRKVVADTETAGLADFEMLLQECTSTKNQMQRTTGYSGSQWVLGKQPRMPGSVTDMSESADLGVVEAKADPNVAYHKVHEARMSAQRAFVHLDTSSRVARACFDSQRGAPTQGVCSRSANESEALAFSILNGESVLPDLTQELHQQPLEHCLEIRCWLNWWVETTGASGKMLQSEFTQNPGEETVQSGKVAKTVDIRKVSPEISFYLRMDSEVKTAGMKASKVMPALYYHQDENGNLDAMLCTHVDDLLFACKPSGGKVIQETLGKFSVGKTEEGSFRYCGRRFTQHDDFTIEIDAEENTRGIRPISIDKSRKGTDVVTEKELTSLRSVTGSLAWVARYCRADLAYKVNELQRLCNAKATVSDLRLANKAVELAHLNQDTKLVYKSNWVNWQDLAVVTYSDASFANEEGFKSQQDQDEACLGVRLHEFGGTPERR</sequence>
<dbReference type="SUPFAM" id="SSF53098">
    <property type="entry name" value="Ribonuclease H-like"/>
    <property type="match status" value="1"/>
</dbReference>
<organism evidence="3">
    <name type="scientific">Cladocopium goreaui</name>
    <dbReference type="NCBI Taxonomy" id="2562237"/>
    <lineage>
        <taxon>Eukaryota</taxon>
        <taxon>Sar</taxon>
        <taxon>Alveolata</taxon>
        <taxon>Dinophyceae</taxon>
        <taxon>Suessiales</taxon>
        <taxon>Symbiodiniaceae</taxon>
        <taxon>Cladocopium</taxon>
    </lineage>
</organism>
<dbReference type="Gene3D" id="3.30.420.10">
    <property type="entry name" value="Ribonuclease H-like superfamily/Ribonuclease H"/>
    <property type="match status" value="1"/>
</dbReference>
<feature type="region of interest" description="Disordered" evidence="1">
    <location>
        <begin position="407"/>
        <end position="446"/>
    </location>
</feature>
<evidence type="ECO:0000259" key="2">
    <source>
        <dbReference type="PROSITE" id="PS50994"/>
    </source>
</evidence>
<feature type="region of interest" description="Disordered" evidence="1">
    <location>
        <begin position="45"/>
        <end position="120"/>
    </location>
</feature>
<evidence type="ECO:0000256" key="1">
    <source>
        <dbReference type="SAM" id="MobiDB-lite"/>
    </source>
</evidence>
<feature type="compositionally biased region" description="Low complexity" evidence="1">
    <location>
        <begin position="53"/>
        <end position="63"/>
    </location>
</feature>
<dbReference type="InterPro" id="IPR012337">
    <property type="entry name" value="RNaseH-like_sf"/>
</dbReference>
<keyword evidence="5" id="KW-1185">Reference proteome</keyword>
<evidence type="ECO:0000313" key="5">
    <source>
        <dbReference type="Proteomes" id="UP001152797"/>
    </source>
</evidence>
<dbReference type="EMBL" id="CAMXCT030006779">
    <property type="protein sequence ID" value="CAL4807244.1"/>
    <property type="molecule type" value="Genomic_DNA"/>
</dbReference>
<dbReference type="PROSITE" id="PS50994">
    <property type="entry name" value="INTEGRASE"/>
    <property type="match status" value="1"/>
</dbReference>
<dbReference type="EMBL" id="CAMXCT010006779">
    <property type="protein sequence ID" value="CAI4019932.1"/>
    <property type="molecule type" value="Genomic_DNA"/>
</dbReference>
<name>A0A9P1GRX3_9DINO</name>
<gene>
    <name evidence="3" type="ORF">C1SCF055_LOCUS44388</name>
</gene>
<accession>A0A9P1GRX3</accession>
<dbReference type="Proteomes" id="UP001152797">
    <property type="component" value="Unassembled WGS sequence"/>
</dbReference>
<dbReference type="GO" id="GO:0015074">
    <property type="term" value="P:DNA integration"/>
    <property type="evidence" value="ECO:0007669"/>
    <property type="project" value="InterPro"/>
</dbReference>
<feature type="region of interest" description="Disordered" evidence="1">
    <location>
        <begin position="1170"/>
        <end position="1248"/>
    </location>
</feature>
<dbReference type="InterPro" id="IPR036397">
    <property type="entry name" value="RNaseH_sf"/>
</dbReference>
<protein>
    <recommendedName>
        <fullName evidence="2">Integrase catalytic domain-containing protein</fullName>
    </recommendedName>
</protein>
<feature type="region of interest" description="Disordered" evidence="1">
    <location>
        <begin position="351"/>
        <end position="384"/>
    </location>
</feature>
<feature type="compositionally biased region" description="Gly residues" evidence="1">
    <location>
        <begin position="1430"/>
        <end position="1441"/>
    </location>
</feature>
<feature type="compositionally biased region" description="Polar residues" evidence="1">
    <location>
        <begin position="423"/>
        <end position="439"/>
    </location>
</feature>
<comment type="caution">
    <text evidence="3">The sequence shown here is derived from an EMBL/GenBank/DDBJ whole genome shotgun (WGS) entry which is preliminary data.</text>
</comment>
<feature type="compositionally biased region" description="Acidic residues" evidence="1">
    <location>
        <begin position="1452"/>
        <end position="1466"/>
    </location>
</feature>
<dbReference type="EMBL" id="CAMXCT020006779">
    <property type="protein sequence ID" value="CAL1173307.1"/>
    <property type="molecule type" value="Genomic_DNA"/>
</dbReference>
<feature type="compositionally biased region" description="Basic and acidic residues" evidence="1">
    <location>
        <begin position="1114"/>
        <end position="1124"/>
    </location>
</feature>
<dbReference type="OrthoDB" id="10066679at2759"/>
<proteinExistence type="predicted"/>
<dbReference type="InterPro" id="IPR001584">
    <property type="entry name" value="Integrase_cat-core"/>
</dbReference>
<feature type="compositionally biased region" description="Basic and acidic residues" evidence="1">
    <location>
        <begin position="69"/>
        <end position="78"/>
    </location>
</feature>
<dbReference type="GO" id="GO:0003676">
    <property type="term" value="F:nucleic acid binding"/>
    <property type="evidence" value="ECO:0007669"/>
    <property type="project" value="InterPro"/>
</dbReference>
<feature type="region of interest" description="Disordered" evidence="1">
    <location>
        <begin position="1409"/>
        <end position="1481"/>
    </location>
</feature>
<feature type="compositionally biased region" description="Basic residues" evidence="1">
    <location>
        <begin position="542"/>
        <end position="551"/>
    </location>
</feature>
<feature type="non-terminal residue" evidence="3">
    <location>
        <position position="1"/>
    </location>
</feature>
<feature type="region of interest" description="Disordered" evidence="1">
    <location>
        <begin position="1085"/>
        <end position="1124"/>
    </location>
</feature>
<evidence type="ECO:0000313" key="3">
    <source>
        <dbReference type="EMBL" id="CAI4019932.1"/>
    </source>
</evidence>